<dbReference type="Pfam" id="PF13557">
    <property type="entry name" value="Phenol_MetA_deg"/>
    <property type="match status" value="1"/>
</dbReference>
<dbReference type="RefSeq" id="WP_012469838.1">
    <property type="nucleotide sequence ID" value="NC_010814.1"/>
</dbReference>
<dbReference type="EMBL" id="CP001089">
    <property type="protein sequence ID" value="ACD95498.1"/>
    <property type="molecule type" value="Genomic_DNA"/>
</dbReference>
<dbReference type="AlphaFoldDB" id="B3EBA4"/>
<dbReference type="eggNOG" id="COG1452">
    <property type="taxonomic scope" value="Bacteria"/>
</dbReference>
<feature type="chain" id="PRO_5007910187" description="Transporter" evidence="1">
    <location>
        <begin position="24"/>
        <end position="264"/>
    </location>
</feature>
<organism evidence="2 4">
    <name type="scientific">Trichlorobacter lovleyi (strain ATCC BAA-1151 / DSM 17278 / SZ)</name>
    <name type="common">Geobacter lovleyi</name>
    <dbReference type="NCBI Taxonomy" id="398767"/>
    <lineage>
        <taxon>Bacteria</taxon>
        <taxon>Pseudomonadati</taxon>
        <taxon>Thermodesulfobacteriota</taxon>
        <taxon>Desulfuromonadia</taxon>
        <taxon>Geobacterales</taxon>
        <taxon>Geobacteraceae</taxon>
        <taxon>Trichlorobacter</taxon>
    </lineage>
</organism>
<accession>B3EBA4</accession>
<evidence type="ECO:0000313" key="4">
    <source>
        <dbReference type="Proteomes" id="UP000002420"/>
    </source>
</evidence>
<name>B3EBA4_TRIL1</name>
<protein>
    <recommendedName>
        <fullName evidence="5">Transporter</fullName>
    </recommendedName>
</protein>
<dbReference type="STRING" id="398767.Glov_1782"/>
<evidence type="ECO:0000256" key="1">
    <source>
        <dbReference type="SAM" id="SignalP"/>
    </source>
</evidence>
<evidence type="ECO:0008006" key="5">
    <source>
        <dbReference type="Google" id="ProtNLM"/>
    </source>
</evidence>
<keyword evidence="1" id="KW-0732">Signal</keyword>
<dbReference type="HOGENOM" id="CLU_066445_1_0_7"/>
<dbReference type="EMBL" id="CP001089">
    <property type="protein sequence ID" value="ACD95504.1"/>
    <property type="molecule type" value="Genomic_DNA"/>
</dbReference>
<dbReference type="Proteomes" id="UP000002420">
    <property type="component" value="Chromosome"/>
</dbReference>
<reference evidence="2 4" key="1">
    <citation type="submission" date="2008-05" db="EMBL/GenBank/DDBJ databases">
        <title>Complete sequence of chromosome of Geobacter lovleyi SZ.</title>
        <authorList>
            <consortium name="US DOE Joint Genome Institute"/>
            <person name="Lucas S."/>
            <person name="Copeland A."/>
            <person name="Lapidus A."/>
            <person name="Glavina del Rio T."/>
            <person name="Dalin E."/>
            <person name="Tice H."/>
            <person name="Bruce D."/>
            <person name="Goodwin L."/>
            <person name="Pitluck S."/>
            <person name="Chertkov O."/>
            <person name="Meincke L."/>
            <person name="Brettin T."/>
            <person name="Detter J.C."/>
            <person name="Han C."/>
            <person name="Tapia R."/>
            <person name="Kuske C.R."/>
            <person name="Schmutz J."/>
            <person name="Larimer F."/>
            <person name="Land M."/>
            <person name="Hauser L."/>
            <person name="Kyrpides N."/>
            <person name="Mikhailova N."/>
            <person name="Sung Y."/>
            <person name="Fletcher K.E."/>
            <person name="Ritalahti K.M."/>
            <person name="Loeffler F.E."/>
            <person name="Richardson P."/>
        </authorList>
    </citation>
    <scope>NUCLEOTIDE SEQUENCE [LARGE SCALE GENOMIC DNA]</scope>
    <source>
        <strain evidence="4">ATCC BAA-1151 / DSM 17278 / SZ</strain>
        <strain evidence="2">SZ</strain>
    </source>
</reference>
<feature type="signal peptide" evidence="1">
    <location>
        <begin position="1"/>
        <end position="23"/>
    </location>
</feature>
<evidence type="ECO:0000313" key="3">
    <source>
        <dbReference type="EMBL" id="ACD95504.1"/>
    </source>
</evidence>
<sequence length="264" mass="28344">MQPVHSTTLVLCLALVTAGSAFAGPPLATDDAGTVDVGKVEIELNSSYGYDRQTVNGSTTRTNTADGEVKITTGLYKDLGISLAIPYLFNERSNLDGAVSNTDGFGDMTLEVKYRFAELAGINLAIKPTAIIPTGKYSNGLSEGRWQFGGTLIATKEFADGAYALHANLGYEYHHYREDEGTQRRNLWSGSIAGEAEVAKGLFAVADFGLATNPDKSSNELPVYALTGLRYEINDHLDVDAGIKFGLTRPETDVTALYGLVLKF</sequence>
<dbReference type="OrthoDB" id="5396016at2"/>
<keyword evidence="4" id="KW-1185">Reference proteome</keyword>
<dbReference type="KEGG" id="glo:Glov_1788"/>
<evidence type="ECO:0000313" key="2">
    <source>
        <dbReference type="EMBL" id="ACD95498.1"/>
    </source>
</evidence>
<dbReference type="KEGG" id="glo:Glov_1782"/>
<dbReference type="SUPFAM" id="SSF56935">
    <property type="entry name" value="Porins"/>
    <property type="match status" value="1"/>
</dbReference>
<proteinExistence type="predicted"/>
<gene>
    <name evidence="2" type="ordered locus">Glov_1782</name>
    <name evidence="3" type="ordered locus">Glov_1788</name>
</gene>
<dbReference type="InterPro" id="IPR025737">
    <property type="entry name" value="FApF"/>
</dbReference>